<dbReference type="InterPro" id="IPR003738">
    <property type="entry name" value="SRAP"/>
</dbReference>
<dbReference type="GO" id="GO:0008233">
    <property type="term" value="F:peptidase activity"/>
    <property type="evidence" value="ECO:0007669"/>
    <property type="project" value="UniProtKB-KW"/>
</dbReference>
<comment type="similarity">
    <text evidence="1 8">Belongs to the SOS response-associated peptidase family.</text>
</comment>
<gene>
    <name evidence="9" type="ORF">SAMN05421813_1458</name>
</gene>
<sequence>MAGLWDTWIDKNTVELINRCNIITRPANRDMKDVHDRMPCLLSQDTANIWVNRELSPDERFAAFDPVKDNLLEMKAVNNLGMWTNIKACFDER</sequence>
<accession>A0A1G9YUB1</accession>
<dbReference type="GO" id="GO:0003697">
    <property type="term" value="F:single-stranded DNA binding"/>
    <property type="evidence" value="ECO:0007669"/>
    <property type="project" value="InterPro"/>
</dbReference>
<dbReference type="EMBL" id="FNHH01000045">
    <property type="protein sequence ID" value="SDN12769.1"/>
    <property type="molecule type" value="Genomic_DNA"/>
</dbReference>
<dbReference type="PANTHER" id="PTHR13604">
    <property type="entry name" value="DC12-RELATED"/>
    <property type="match status" value="1"/>
</dbReference>
<dbReference type="GO" id="GO:0006508">
    <property type="term" value="P:proteolysis"/>
    <property type="evidence" value="ECO:0007669"/>
    <property type="project" value="UniProtKB-KW"/>
</dbReference>
<evidence type="ECO:0000256" key="2">
    <source>
        <dbReference type="ARBA" id="ARBA00022670"/>
    </source>
</evidence>
<keyword evidence="5" id="KW-0190">Covalent protein-DNA linkage</keyword>
<dbReference type="InterPro" id="IPR036590">
    <property type="entry name" value="SRAP-like"/>
</dbReference>
<dbReference type="Gene3D" id="3.90.1680.10">
    <property type="entry name" value="SOS response associated peptidase-like"/>
    <property type="match status" value="1"/>
</dbReference>
<evidence type="ECO:0000256" key="4">
    <source>
        <dbReference type="ARBA" id="ARBA00022801"/>
    </source>
</evidence>
<protein>
    <recommendedName>
        <fullName evidence="8">Abasic site processing protein</fullName>
        <ecNumber evidence="8">3.4.-.-</ecNumber>
    </recommendedName>
</protein>
<reference evidence="10" key="1">
    <citation type="submission" date="2016-10" db="EMBL/GenBank/DDBJ databases">
        <authorList>
            <person name="Varghese N."/>
            <person name="Submissions S."/>
        </authorList>
    </citation>
    <scope>NUCLEOTIDE SEQUENCE [LARGE SCALE GENOMIC DNA]</scope>
    <source>
        <strain evidence="10">DSM 24536</strain>
    </source>
</reference>
<organism evidence="9 10">
    <name type="scientific">Daejeonella rubra</name>
    <dbReference type="NCBI Taxonomy" id="990371"/>
    <lineage>
        <taxon>Bacteria</taxon>
        <taxon>Pseudomonadati</taxon>
        <taxon>Bacteroidota</taxon>
        <taxon>Sphingobacteriia</taxon>
        <taxon>Sphingobacteriales</taxon>
        <taxon>Sphingobacteriaceae</taxon>
        <taxon>Daejeonella</taxon>
    </lineage>
</organism>
<evidence type="ECO:0000256" key="1">
    <source>
        <dbReference type="ARBA" id="ARBA00008136"/>
    </source>
</evidence>
<name>A0A1G9YUB1_9SPHI</name>
<evidence type="ECO:0000256" key="6">
    <source>
        <dbReference type="ARBA" id="ARBA00023125"/>
    </source>
</evidence>
<dbReference type="AlphaFoldDB" id="A0A1G9YUB1"/>
<dbReference type="STRING" id="990371.SAMN05421813_1458"/>
<dbReference type="Pfam" id="PF02586">
    <property type="entry name" value="SRAP"/>
    <property type="match status" value="1"/>
</dbReference>
<dbReference type="EC" id="3.4.-.-" evidence="8"/>
<evidence type="ECO:0000256" key="7">
    <source>
        <dbReference type="ARBA" id="ARBA00023239"/>
    </source>
</evidence>
<dbReference type="GO" id="GO:0106300">
    <property type="term" value="P:protein-DNA covalent cross-linking repair"/>
    <property type="evidence" value="ECO:0007669"/>
    <property type="project" value="InterPro"/>
</dbReference>
<evidence type="ECO:0000313" key="10">
    <source>
        <dbReference type="Proteomes" id="UP000199226"/>
    </source>
</evidence>
<keyword evidence="3" id="KW-0227">DNA damage</keyword>
<evidence type="ECO:0000256" key="5">
    <source>
        <dbReference type="ARBA" id="ARBA00023124"/>
    </source>
</evidence>
<keyword evidence="2 8" id="KW-0645">Protease</keyword>
<dbReference type="PANTHER" id="PTHR13604:SF0">
    <property type="entry name" value="ABASIC SITE PROCESSING PROTEIN HMCES"/>
    <property type="match status" value="1"/>
</dbReference>
<evidence type="ECO:0000256" key="3">
    <source>
        <dbReference type="ARBA" id="ARBA00022763"/>
    </source>
</evidence>
<evidence type="ECO:0000313" key="9">
    <source>
        <dbReference type="EMBL" id="SDN12769.1"/>
    </source>
</evidence>
<dbReference type="GO" id="GO:0016829">
    <property type="term" value="F:lyase activity"/>
    <property type="evidence" value="ECO:0007669"/>
    <property type="project" value="UniProtKB-KW"/>
</dbReference>
<dbReference type="SUPFAM" id="SSF143081">
    <property type="entry name" value="BB1717-like"/>
    <property type="match status" value="1"/>
</dbReference>
<dbReference type="Proteomes" id="UP000199226">
    <property type="component" value="Unassembled WGS sequence"/>
</dbReference>
<dbReference type="RefSeq" id="WP_090707163.1">
    <property type="nucleotide sequence ID" value="NZ_FNHH01000045.1"/>
</dbReference>
<keyword evidence="7" id="KW-0456">Lyase</keyword>
<proteinExistence type="inferred from homology"/>
<dbReference type="OrthoDB" id="9782620at2"/>
<evidence type="ECO:0000256" key="8">
    <source>
        <dbReference type="RuleBase" id="RU364100"/>
    </source>
</evidence>
<keyword evidence="4 8" id="KW-0378">Hydrolase</keyword>
<keyword evidence="6" id="KW-0238">DNA-binding</keyword>
<keyword evidence="10" id="KW-1185">Reference proteome</keyword>